<evidence type="ECO:0000313" key="3">
    <source>
        <dbReference type="EMBL" id="XDQ80608.1"/>
    </source>
</evidence>
<feature type="compositionally biased region" description="Pro residues" evidence="1">
    <location>
        <begin position="142"/>
        <end position="157"/>
    </location>
</feature>
<proteinExistence type="predicted"/>
<keyword evidence="2" id="KW-0472">Membrane</keyword>
<feature type="compositionally biased region" description="Low complexity" evidence="1">
    <location>
        <begin position="106"/>
        <end position="127"/>
    </location>
</feature>
<accession>A0AB39TN28</accession>
<keyword evidence="2" id="KW-1133">Transmembrane helix</keyword>
<feature type="transmembrane region" description="Helical" evidence="2">
    <location>
        <begin position="42"/>
        <end position="62"/>
    </location>
</feature>
<sequence>MNNLDFSAEPLFSWYVVALAASGILLLGLGAFAFGVKFLPRILAIAAGIGLLYYAYYMAYVFEGGTYTLYYKLFVLPVLLIVYMVKAIVERGNAKAKEKETAQRMAPFNPNAPQAPYNPNAPQAPFNPNVPPQPVADNPYAQPVPPAQPGQPQPPVA</sequence>
<dbReference type="EMBL" id="CP163445">
    <property type="protein sequence ID" value="XDQ80608.1"/>
    <property type="molecule type" value="Genomic_DNA"/>
</dbReference>
<name>A0AB39TN28_9ACTN</name>
<keyword evidence="2" id="KW-0812">Transmembrane</keyword>
<protein>
    <submittedName>
        <fullName evidence="3">Uncharacterized protein</fullName>
    </submittedName>
</protein>
<feature type="transmembrane region" description="Helical" evidence="2">
    <location>
        <begin position="12"/>
        <end position="35"/>
    </location>
</feature>
<gene>
    <name evidence="3" type="ORF">AB2U05_20110</name>
</gene>
<feature type="region of interest" description="Disordered" evidence="1">
    <location>
        <begin position="99"/>
        <end position="157"/>
    </location>
</feature>
<reference evidence="3" key="1">
    <citation type="submission" date="2024-07" db="EMBL/GenBank/DDBJ databases">
        <authorList>
            <person name="Yu S.T."/>
        </authorList>
    </citation>
    <scope>NUCLEOTIDE SEQUENCE</scope>
    <source>
        <strain evidence="3">Y1</strain>
    </source>
</reference>
<organism evidence="3">
    <name type="scientific">Streptomyces sp. Y1</name>
    <dbReference type="NCBI Taxonomy" id="3238634"/>
    <lineage>
        <taxon>Bacteria</taxon>
        <taxon>Bacillati</taxon>
        <taxon>Actinomycetota</taxon>
        <taxon>Actinomycetes</taxon>
        <taxon>Kitasatosporales</taxon>
        <taxon>Streptomycetaceae</taxon>
        <taxon>Streptomyces</taxon>
    </lineage>
</organism>
<evidence type="ECO:0000256" key="2">
    <source>
        <dbReference type="SAM" id="Phobius"/>
    </source>
</evidence>
<evidence type="ECO:0000256" key="1">
    <source>
        <dbReference type="SAM" id="MobiDB-lite"/>
    </source>
</evidence>
<dbReference type="AlphaFoldDB" id="A0AB39TN28"/>
<feature type="transmembrane region" description="Helical" evidence="2">
    <location>
        <begin position="68"/>
        <end position="89"/>
    </location>
</feature>
<dbReference type="RefSeq" id="WP_369183874.1">
    <property type="nucleotide sequence ID" value="NZ_CP163445.1"/>
</dbReference>